<keyword evidence="1" id="KW-0812">Transmembrane</keyword>
<dbReference type="Pfam" id="PF20061">
    <property type="entry name" value="DUF6460"/>
    <property type="match status" value="1"/>
</dbReference>
<name>A0ABV6ZYF7_9PROT</name>
<feature type="domain" description="DUF6460" evidence="2">
    <location>
        <begin position="75"/>
        <end position="98"/>
    </location>
</feature>
<accession>A0ABV6ZYF7</accession>
<organism evidence="3 4">
    <name type="scientific">Hyphobacterium vulgare</name>
    <dbReference type="NCBI Taxonomy" id="1736751"/>
    <lineage>
        <taxon>Bacteria</taxon>
        <taxon>Pseudomonadati</taxon>
        <taxon>Pseudomonadota</taxon>
        <taxon>Alphaproteobacteria</taxon>
        <taxon>Maricaulales</taxon>
        <taxon>Maricaulaceae</taxon>
        <taxon>Hyphobacterium</taxon>
    </lineage>
</organism>
<keyword evidence="1" id="KW-1133">Transmembrane helix</keyword>
<evidence type="ECO:0000259" key="2">
    <source>
        <dbReference type="Pfam" id="PF20061"/>
    </source>
</evidence>
<dbReference type="InterPro" id="IPR045594">
    <property type="entry name" value="DUF6460"/>
</dbReference>
<dbReference type="Proteomes" id="UP001595379">
    <property type="component" value="Unassembled WGS sequence"/>
</dbReference>
<evidence type="ECO:0000256" key="1">
    <source>
        <dbReference type="SAM" id="Phobius"/>
    </source>
</evidence>
<keyword evidence="1" id="KW-0472">Membrane</keyword>
<evidence type="ECO:0000313" key="4">
    <source>
        <dbReference type="Proteomes" id="UP001595379"/>
    </source>
</evidence>
<comment type="caution">
    <text evidence="3">The sequence shown here is derived from an EMBL/GenBank/DDBJ whole genome shotgun (WGS) entry which is preliminary data.</text>
</comment>
<feature type="transmembrane region" description="Helical" evidence="1">
    <location>
        <begin position="83"/>
        <end position="101"/>
    </location>
</feature>
<dbReference type="EMBL" id="JBHRSV010000019">
    <property type="protein sequence ID" value="MFC2926424.1"/>
    <property type="molecule type" value="Genomic_DNA"/>
</dbReference>
<reference evidence="4" key="1">
    <citation type="journal article" date="2019" name="Int. J. Syst. Evol. Microbiol.">
        <title>The Global Catalogue of Microorganisms (GCM) 10K type strain sequencing project: providing services to taxonomists for standard genome sequencing and annotation.</title>
        <authorList>
            <consortium name="The Broad Institute Genomics Platform"/>
            <consortium name="The Broad Institute Genome Sequencing Center for Infectious Disease"/>
            <person name="Wu L."/>
            <person name="Ma J."/>
        </authorList>
    </citation>
    <scope>NUCLEOTIDE SEQUENCE [LARGE SCALE GENOMIC DNA]</scope>
    <source>
        <strain evidence="4">KCTC 52487</strain>
    </source>
</reference>
<keyword evidence="4" id="KW-1185">Reference proteome</keyword>
<evidence type="ECO:0000313" key="3">
    <source>
        <dbReference type="EMBL" id="MFC2926424.1"/>
    </source>
</evidence>
<feature type="transmembrane region" description="Helical" evidence="1">
    <location>
        <begin position="30"/>
        <end position="49"/>
    </location>
</feature>
<gene>
    <name evidence="3" type="ORF">ACFOOR_09945</name>
</gene>
<protein>
    <submittedName>
        <fullName evidence="3">DUF6460 domain-containing protein</fullName>
    </submittedName>
</protein>
<sequence>MSNDTRTEPTPADEPRSFLGRWLKITPGDILRLVLICVVAGLILAAFRVDPRRLWVDFFGTMVDAWREFIGISADLVTWGLDYFLLGAVLVIPIWLIVHTVRAMRRRPR</sequence>
<proteinExistence type="predicted"/>
<dbReference type="RefSeq" id="WP_343164217.1">
    <property type="nucleotide sequence ID" value="NZ_JBHRSV010000019.1"/>
</dbReference>